<dbReference type="Proteomes" id="UP000036168">
    <property type="component" value="Unassembled WGS sequence"/>
</dbReference>
<dbReference type="RefSeq" id="WP_046130610.1">
    <property type="nucleotide sequence ID" value="NZ_CP023481.1"/>
</dbReference>
<evidence type="ECO:0000313" key="4">
    <source>
        <dbReference type="EMBL" id="QAT67823.1"/>
    </source>
</evidence>
<dbReference type="OrthoDB" id="1649074at2"/>
<gene>
    <name evidence="2" type="ORF">AB447_218830</name>
    <name evidence="4" type="ORF">EQZ20_08635</name>
    <name evidence="3" type="ORF">P8828_11310</name>
</gene>
<reference evidence="3 7" key="4">
    <citation type="submission" date="2023-03" db="EMBL/GenBank/DDBJ databases">
        <title>Agriculturally important microbes genome sequencing.</title>
        <authorList>
            <person name="Dunlap C."/>
        </authorList>
    </citation>
    <scope>NUCLEOTIDE SEQUENCE [LARGE SCALE GENOMIC DNA]</scope>
    <source>
        <strain evidence="3 7">CBP-3203</strain>
    </source>
</reference>
<dbReference type="InterPro" id="IPR023324">
    <property type="entry name" value="BH2638-like_sf"/>
</dbReference>
<reference evidence="4 6" key="3">
    <citation type="submission" date="2019-01" db="EMBL/GenBank/DDBJ databases">
        <title>Genome sequence of Bacillus glycinifermentans SRCM103574.</title>
        <authorList>
            <person name="Kong H.-J."/>
            <person name="Jeong S.-Y."/>
            <person name="Jeong D.-Y."/>
        </authorList>
    </citation>
    <scope>NUCLEOTIDE SEQUENCE [LARGE SCALE GENOMIC DNA]</scope>
    <source>
        <strain evidence="4 6">SRCM103574</strain>
    </source>
</reference>
<dbReference type="Proteomes" id="UP001341297">
    <property type="component" value="Unassembled WGS sequence"/>
</dbReference>
<dbReference type="NCBIfam" id="NF003353">
    <property type="entry name" value="PRK04387.1"/>
    <property type="match status" value="1"/>
</dbReference>
<sequence length="91" mass="10816">MEEEYQYPMDEDWSTEEAIDVISFFQAVELAYEKGVKRDVLMSAYRRFKEIVPGKAEEKKLCSQFEEVSDYSPYRVVKKAKELTEDDKIKM</sequence>
<dbReference type="Pfam" id="PF05256">
    <property type="entry name" value="UPF0223"/>
    <property type="match status" value="1"/>
</dbReference>
<reference evidence="2" key="2">
    <citation type="submission" date="2015-10" db="EMBL/GenBank/DDBJ databases">
        <authorList>
            <person name="Gilbert D.G."/>
        </authorList>
    </citation>
    <scope>NUCLEOTIDE SEQUENCE</scope>
    <source>
        <strain evidence="2">GO-13</strain>
    </source>
</reference>
<dbReference type="InterPro" id="IPR007920">
    <property type="entry name" value="UPF0223"/>
</dbReference>
<accession>A0A0J6HNB1</accession>
<evidence type="ECO:0000313" key="5">
    <source>
        <dbReference type="Proteomes" id="UP000036168"/>
    </source>
</evidence>
<dbReference type="EMBL" id="CP035232">
    <property type="protein sequence ID" value="QAT67823.1"/>
    <property type="molecule type" value="Genomic_DNA"/>
</dbReference>
<dbReference type="HAMAP" id="MF_01041">
    <property type="entry name" value="UPF0223"/>
    <property type="match status" value="1"/>
</dbReference>
<dbReference type="AlphaFoldDB" id="A0A0J6HNB1"/>
<keyword evidence="7" id="KW-1185">Reference proteome</keyword>
<evidence type="ECO:0000256" key="1">
    <source>
        <dbReference type="HAMAP-Rule" id="MF_01041"/>
    </source>
</evidence>
<dbReference type="EMBL" id="JARRTL010000009">
    <property type="protein sequence ID" value="MEC0485421.1"/>
    <property type="molecule type" value="Genomic_DNA"/>
</dbReference>
<evidence type="ECO:0000313" key="2">
    <source>
        <dbReference type="EMBL" id="KRT93541.1"/>
    </source>
</evidence>
<protein>
    <recommendedName>
        <fullName evidence="1">UPF0223 protein AB447_218830</fullName>
    </recommendedName>
</protein>
<dbReference type="Gene3D" id="1.10.220.80">
    <property type="entry name" value="BH2638-like"/>
    <property type="match status" value="1"/>
</dbReference>
<accession>A0A0J6EVV6</accession>
<dbReference type="SUPFAM" id="SSF158504">
    <property type="entry name" value="BH2638-like"/>
    <property type="match status" value="1"/>
</dbReference>
<dbReference type="PATRIC" id="fig|1664069.3.peg.2210"/>
<evidence type="ECO:0000313" key="6">
    <source>
        <dbReference type="Proteomes" id="UP000288675"/>
    </source>
</evidence>
<comment type="similarity">
    <text evidence="1">Belongs to the UPF0223 family.</text>
</comment>
<dbReference type="Proteomes" id="UP000288675">
    <property type="component" value="Chromosome"/>
</dbReference>
<reference evidence="2 5" key="1">
    <citation type="journal article" date="2015" name="Int. J. Syst. Evol. Microbiol.">
        <title>Bacillus glycinifermentans sp. nov., isolated from fermented soybean paste.</title>
        <authorList>
            <person name="Kim S.J."/>
            <person name="Dunlap C.A."/>
            <person name="Kwon S.W."/>
            <person name="Rooney A.P."/>
        </authorList>
    </citation>
    <scope>NUCLEOTIDE SEQUENCE [LARGE SCALE GENOMIC DNA]</scope>
    <source>
        <strain evidence="2 5">GO-13</strain>
    </source>
</reference>
<evidence type="ECO:0000313" key="7">
    <source>
        <dbReference type="Proteomes" id="UP001341297"/>
    </source>
</evidence>
<dbReference type="GeneID" id="82852747"/>
<dbReference type="PIRSF" id="PIRSF037260">
    <property type="entry name" value="UPF0223"/>
    <property type="match status" value="1"/>
</dbReference>
<proteinExistence type="inferred from homology"/>
<organism evidence="2 5">
    <name type="scientific">Bacillus glycinifermentans</name>
    <dbReference type="NCBI Taxonomy" id="1664069"/>
    <lineage>
        <taxon>Bacteria</taxon>
        <taxon>Bacillati</taxon>
        <taxon>Bacillota</taxon>
        <taxon>Bacilli</taxon>
        <taxon>Bacillales</taxon>
        <taxon>Bacillaceae</taxon>
        <taxon>Bacillus</taxon>
    </lineage>
</organism>
<name>A0A0J6HNB1_9BACI</name>
<dbReference type="EMBL" id="LECW02000021">
    <property type="protein sequence ID" value="KRT93541.1"/>
    <property type="molecule type" value="Genomic_DNA"/>
</dbReference>
<evidence type="ECO:0000313" key="3">
    <source>
        <dbReference type="EMBL" id="MEC0485421.1"/>
    </source>
</evidence>